<name>A0A511HD17_9BACT</name>
<reference evidence="18 21" key="2">
    <citation type="submission" date="2019-07" db="EMBL/GenBank/DDBJ databases">
        <title>Whole genome shotgun sequence of Myxococcus virescens NBRC 100334.</title>
        <authorList>
            <person name="Hosoyama A."/>
            <person name="Uohara A."/>
            <person name="Ohji S."/>
            <person name="Ichikawa N."/>
        </authorList>
    </citation>
    <scope>NUCLEOTIDE SEQUENCE [LARGE SCALE GENOMIC DNA]</scope>
    <source>
        <strain evidence="18 21">NBRC 100334</strain>
    </source>
</reference>
<keyword evidence="6 14" id="KW-0963">Cytoplasm</keyword>
<dbReference type="InterPro" id="IPR006638">
    <property type="entry name" value="Elp3/MiaA/NifB-like_rSAM"/>
</dbReference>
<evidence type="ECO:0000256" key="1">
    <source>
        <dbReference type="ARBA" id="ARBA00004496"/>
    </source>
</evidence>
<feature type="domain" description="Radical SAM core" evidence="17">
    <location>
        <begin position="54"/>
        <end position="291"/>
    </location>
</feature>
<dbReference type="SFLD" id="SFLDS00029">
    <property type="entry name" value="Radical_SAM"/>
    <property type="match status" value="1"/>
</dbReference>
<feature type="binding site" evidence="15">
    <location>
        <begin position="121"/>
        <end position="122"/>
    </location>
    <ligand>
        <name>S-adenosyl-L-methionine</name>
        <dbReference type="ChEBI" id="CHEBI:59789"/>
        <label>2</label>
    </ligand>
</feature>
<dbReference type="InterPro" id="IPR010723">
    <property type="entry name" value="HemN_C"/>
</dbReference>
<dbReference type="SFLD" id="SFLDG01065">
    <property type="entry name" value="anaerobic_coproporphyrinogen-I"/>
    <property type="match status" value="1"/>
</dbReference>
<evidence type="ECO:0000256" key="12">
    <source>
        <dbReference type="ARBA" id="ARBA00023244"/>
    </source>
</evidence>
<gene>
    <name evidence="18" type="primary">hemN</name>
    <name evidence="18" type="ORF">MVI01_30980</name>
    <name evidence="19" type="ORF">SAMN04488504_104187</name>
</gene>
<dbReference type="PIRSF" id="PIRSF000167">
    <property type="entry name" value="HemN"/>
    <property type="match status" value="1"/>
</dbReference>
<organism evidence="18 21">
    <name type="scientific">Myxococcus virescens</name>
    <dbReference type="NCBI Taxonomy" id="83456"/>
    <lineage>
        <taxon>Bacteria</taxon>
        <taxon>Pseudomonadati</taxon>
        <taxon>Myxococcota</taxon>
        <taxon>Myxococcia</taxon>
        <taxon>Myxococcales</taxon>
        <taxon>Cystobacterineae</taxon>
        <taxon>Myxococcaceae</taxon>
        <taxon>Myxococcus</taxon>
    </lineage>
</organism>
<evidence type="ECO:0000256" key="5">
    <source>
        <dbReference type="ARBA" id="ARBA00022485"/>
    </source>
</evidence>
<dbReference type="EMBL" id="FNAJ01000004">
    <property type="protein sequence ID" value="SDE09788.1"/>
    <property type="molecule type" value="Genomic_DNA"/>
</dbReference>
<comment type="similarity">
    <text evidence="3 14">Belongs to the anaerobic coproporphyrinogen-III oxidase family.</text>
</comment>
<evidence type="ECO:0000256" key="2">
    <source>
        <dbReference type="ARBA" id="ARBA00004785"/>
    </source>
</evidence>
<dbReference type="PROSITE" id="PS51918">
    <property type="entry name" value="RADICAL_SAM"/>
    <property type="match status" value="1"/>
</dbReference>
<evidence type="ECO:0000256" key="11">
    <source>
        <dbReference type="ARBA" id="ARBA00023014"/>
    </source>
</evidence>
<evidence type="ECO:0000256" key="15">
    <source>
        <dbReference type="PIRSR" id="PIRSR000167-1"/>
    </source>
</evidence>
<accession>A0A511HD17</accession>
<dbReference type="RefSeq" id="WP_090490132.1">
    <property type="nucleotide sequence ID" value="NZ_BJVY01000015.1"/>
</dbReference>
<sequence length="457" mass="51578">MEPPRQEVPTPPEALLSRYDVSGPRYTSYPTAPEWRKDFGPEHLVERLEHAGSREHAEPLSLYVHLPFCRSLCWYCGCNVVISRDRAAADQYIDHLEMELDLVVQRLGWRRSLSQIHWGGGTPTFLDERQLERLWTALTRRFRIASDAEVAIEIHPAVTTPGQLTLLRSLGFNRVSMGLQDFDARVQAVTNRIQSPEETRALLEHARLLGFKGVNFDLIYGLPHQDAEGWARTLDTVLSMRPDRLAVYSFAFMPEVLKHQRRMPAEAIPSGRAKLELFRSAYSAFVSAGYRPIGMDHFAVPEDELARAQAERRLGRNFQGYTVKAASDVVAIGSTGISDVDGAYAQNVRALPRYYERVSQGCLATERGLSLTADDQRRRAVITRLMCNFWVDLGADGADYFAPELGRLRAFEADGLVTRTGSQLELTPMGRLFVRNVAMVFDAYLAGTERPRFSRTV</sequence>
<comment type="subunit">
    <text evidence="4">Monomer.</text>
</comment>
<dbReference type="InterPro" id="IPR004558">
    <property type="entry name" value="Coprogen_oxidase_HemN"/>
</dbReference>
<evidence type="ECO:0000256" key="13">
    <source>
        <dbReference type="ARBA" id="ARBA00048321"/>
    </source>
</evidence>
<evidence type="ECO:0000256" key="4">
    <source>
        <dbReference type="ARBA" id="ARBA00011245"/>
    </source>
</evidence>
<keyword evidence="11 14" id="KW-0411">Iron-sulfur</keyword>
<evidence type="ECO:0000313" key="20">
    <source>
        <dbReference type="Proteomes" id="UP000198717"/>
    </source>
</evidence>
<evidence type="ECO:0000256" key="6">
    <source>
        <dbReference type="ARBA" id="ARBA00022490"/>
    </source>
</evidence>
<feature type="binding site" evidence="15">
    <location>
        <position position="153"/>
    </location>
    <ligand>
        <name>S-adenosyl-L-methionine</name>
        <dbReference type="ChEBI" id="CHEBI:59789"/>
        <label>1</label>
    </ligand>
</feature>
<keyword evidence="10 14" id="KW-0408">Iron</keyword>
<evidence type="ECO:0000256" key="10">
    <source>
        <dbReference type="ARBA" id="ARBA00023004"/>
    </source>
</evidence>
<feature type="binding site" evidence="15">
    <location>
        <begin position="75"/>
        <end position="77"/>
    </location>
    <ligand>
        <name>S-adenosyl-L-methionine</name>
        <dbReference type="ChEBI" id="CHEBI:59789"/>
        <label>2</label>
    </ligand>
</feature>
<evidence type="ECO:0000256" key="9">
    <source>
        <dbReference type="ARBA" id="ARBA00023002"/>
    </source>
</evidence>
<protein>
    <recommendedName>
        <fullName evidence="14">Coproporphyrinogen-III oxidase</fullName>
        <ecNumber evidence="14">1.3.98.3</ecNumber>
    </recommendedName>
</protein>
<dbReference type="InterPro" id="IPR007197">
    <property type="entry name" value="rSAM"/>
</dbReference>
<reference evidence="19 20" key="1">
    <citation type="submission" date="2016-10" db="EMBL/GenBank/DDBJ databases">
        <authorList>
            <person name="Varghese N."/>
            <person name="Submissions S."/>
        </authorList>
    </citation>
    <scope>NUCLEOTIDE SEQUENCE [LARGE SCALE GENOMIC DNA]</scope>
    <source>
        <strain evidence="19 20">DSM 2260</strain>
    </source>
</reference>
<comment type="subcellular location">
    <subcellularLocation>
        <location evidence="1 14">Cytoplasm</location>
    </subcellularLocation>
</comment>
<dbReference type="GO" id="GO:0046872">
    <property type="term" value="F:metal ion binding"/>
    <property type="evidence" value="ECO:0007669"/>
    <property type="project" value="UniProtKB-KW"/>
</dbReference>
<dbReference type="EC" id="1.3.98.3" evidence="14"/>
<evidence type="ECO:0000313" key="21">
    <source>
        <dbReference type="Proteomes" id="UP000321224"/>
    </source>
</evidence>
<dbReference type="InterPro" id="IPR058240">
    <property type="entry name" value="rSAM_sf"/>
</dbReference>
<evidence type="ECO:0000259" key="17">
    <source>
        <dbReference type="PROSITE" id="PS51918"/>
    </source>
</evidence>
<evidence type="ECO:0000256" key="8">
    <source>
        <dbReference type="ARBA" id="ARBA00022723"/>
    </source>
</evidence>
<feature type="binding site" evidence="15">
    <location>
        <position position="217"/>
    </location>
    <ligand>
        <name>S-adenosyl-L-methionine</name>
        <dbReference type="ChEBI" id="CHEBI:59789"/>
        <label>2</label>
    </ligand>
</feature>
<feature type="binding site" evidence="15">
    <location>
        <position position="192"/>
    </location>
    <ligand>
        <name>S-adenosyl-L-methionine</name>
        <dbReference type="ChEBI" id="CHEBI:59789"/>
        <label>2</label>
    </ligand>
</feature>
<dbReference type="UniPathway" id="UPA00251">
    <property type="reaction ID" value="UER00323"/>
</dbReference>
<dbReference type="Gene3D" id="1.10.10.920">
    <property type="match status" value="1"/>
</dbReference>
<dbReference type="Gene3D" id="3.20.20.70">
    <property type="entry name" value="Aldolase class I"/>
    <property type="match status" value="1"/>
</dbReference>
<feature type="binding site" evidence="15">
    <location>
        <position position="120"/>
    </location>
    <ligand>
        <name>S-adenosyl-L-methionine</name>
        <dbReference type="ChEBI" id="CHEBI:59789"/>
        <label>1</label>
    </ligand>
</feature>
<comment type="caution">
    <text evidence="18">The sequence shown here is derived from an EMBL/GenBank/DDBJ whole genome shotgun (WGS) entry which is preliminary data.</text>
</comment>
<keyword evidence="7 14" id="KW-0949">S-adenosyl-L-methionine</keyword>
<dbReference type="EMBL" id="BJVY01000015">
    <property type="protein sequence ID" value="GEL71314.1"/>
    <property type="molecule type" value="Genomic_DNA"/>
</dbReference>
<evidence type="ECO:0000256" key="3">
    <source>
        <dbReference type="ARBA" id="ARBA00005493"/>
    </source>
</evidence>
<dbReference type="AlphaFoldDB" id="A0A511HD17"/>
<dbReference type="Proteomes" id="UP000321224">
    <property type="component" value="Unassembled WGS sequence"/>
</dbReference>
<evidence type="ECO:0000256" key="16">
    <source>
        <dbReference type="PIRSR" id="PIRSR000167-2"/>
    </source>
</evidence>
<proteinExistence type="inferred from homology"/>
<dbReference type="GO" id="GO:0005737">
    <property type="term" value="C:cytoplasm"/>
    <property type="evidence" value="ECO:0007669"/>
    <property type="project" value="UniProtKB-SubCell"/>
</dbReference>
<dbReference type="SUPFAM" id="SSF102114">
    <property type="entry name" value="Radical SAM enzymes"/>
    <property type="match status" value="1"/>
</dbReference>
<feature type="binding site" evidence="16">
    <location>
        <position position="76"/>
    </location>
    <ligand>
        <name>[4Fe-4S] cluster</name>
        <dbReference type="ChEBI" id="CHEBI:49883"/>
        <note>4Fe-4S-S-AdoMet</note>
    </ligand>
</feature>
<feature type="binding site" evidence="15">
    <location>
        <position position="337"/>
    </location>
    <ligand>
        <name>S-adenosyl-L-methionine</name>
        <dbReference type="ChEBI" id="CHEBI:59789"/>
        <label>1</label>
    </ligand>
</feature>
<dbReference type="InterPro" id="IPR013785">
    <property type="entry name" value="Aldolase_TIM"/>
</dbReference>
<dbReference type="InterPro" id="IPR034505">
    <property type="entry name" value="Coproporphyrinogen-III_oxidase"/>
</dbReference>
<feature type="binding site" evidence="15">
    <location>
        <position position="251"/>
    </location>
    <ligand>
        <name>S-adenosyl-L-methionine</name>
        <dbReference type="ChEBI" id="CHEBI:59789"/>
        <label>2</label>
    </ligand>
</feature>
<dbReference type="Pfam" id="PF06969">
    <property type="entry name" value="HemN_C"/>
    <property type="match status" value="1"/>
</dbReference>
<evidence type="ECO:0000313" key="19">
    <source>
        <dbReference type="EMBL" id="SDE09788.1"/>
    </source>
</evidence>
<dbReference type="Pfam" id="PF04055">
    <property type="entry name" value="Radical_SAM"/>
    <property type="match status" value="1"/>
</dbReference>
<feature type="binding site" evidence="15">
    <location>
        <position position="63"/>
    </location>
    <ligand>
        <name>S-adenosyl-L-methionine</name>
        <dbReference type="ChEBI" id="CHEBI:59789"/>
        <label>1</label>
    </ligand>
</feature>
<comment type="pathway">
    <text evidence="2 14">Porphyrin-containing compound metabolism; protoporphyrin-IX biosynthesis; protoporphyrinogen-IX from coproporphyrinogen-III (AdoMet route): step 1/1.</text>
</comment>
<dbReference type="PANTHER" id="PTHR13932">
    <property type="entry name" value="COPROPORPHYRINIGEN III OXIDASE"/>
    <property type="match status" value="1"/>
</dbReference>
<dbReference type="GO" id="GO:0051539">
    <property type="term" value="F:4 iron, 4 sulfur cluster binding"/>
    <property type="evidence" value="ECO:0007669"/>
    <property type="project" value="UniProtKB-KW"/>
</dbReference>
<comment type="catalytic activity">
    <reaction evidence="13 14">
        <text>coproporphyrinogen III + 2 S-adenosyl-L-methionine = protoporphyrinogen IX + 2 5'-deoxyadenosine + 2 L-methionine + 2 CO2</text>
        <dbReference type="Rhea" id="RHEA:15425"/>
        <dbReference type="ChEBI" id="CHEBI:16526"/>
        <dbReference type="ChEBI" id="CHEBI:17319"/>
        <dbReference type="ChEBI" id="CHEBI:57307"/>
        <dbReference type="ChEBI" id="CHEBI:57309"/>
        <dbReference type="ChEBI" id="CHEBI:57844"/>
        <dbReference type="ChEBI" id="CHEBI:59789"/>
        <dbReference type="EC" id="1.3.98.3"/>
    </reaction>
</comment>
<dbReference type="SMART" id="SM00729">
    <property type="entry name" value="Elp3"/>
    <property type="match status" value="1"/>
</dbReference>
<keyword evidence="12 14" id="KW-0627">Porphyrin biosynthesis</keyword>
<keyword evidence="9 14" id="KW-0560">Oxidoreductase</keyword>
<dbReference type="Proteomes" id="UP000198717">
    <property type="component" value="Unassembled WGS sequence"/>
</dbReference>
<evidence type="ECO:0000313" key="18">
    <source>
        <dbReference type="EMBL" id="GEL71314.1"/>
    </source>
</evidence>
<dbReference type="GO" id="GO:0051989">
    <property type="term" value="F:coproporphyrinogen dehydrogenase activity"/>
    <property type="evidence" value="ECO:0007669"/>
    <property type="project" value="UniProtKB-EC"/>
</dbReference>
<dbReference type="GO" id="GO:0004109">
    <property type="term" value="F:coproporphyrinogen oxidase activity"/>
    <property type="evidence" value="ECO:0007669"/>
    <property type="project" value="InterPro"/>
</dbReference>
<keyword evidence="8 14" id="KW-0479">Metal-binding</keyword>
<dbReference type="GO" id="GO:0006782">
    <property type="term" value="P:protoporphyrinogen IX biosynthetic process"/>
    <property type="evidence" value="ECO:0007669"/>
    <property type="project" value="UniProtKB-UniPathway"/>
</dbReference>
<dbReference type="PANTHER" id="PTHR13932:SF6">
    <property type="entry name" value="OXYGEN-INDEPENDENT COPROPORPHYRINOGEN III OXIDASE"/>
    <property type="match status" value="1"/>
</dbReference>
<feature type="binding site" evidence="16">
    <location>
        <position position="73"/>
    </location>
    <ligand>
        <name>[4Fe-4S] cluster</name>
        <dbReference type="ChEBI" id="CHEBI:49883"/>
        <note>4Fe-4S-S-AdoMet</note>
    </ligand>
</feature>
<keyword evidence="20" id="KW-1185">Reference proteome</keyword>
<evidence type="ECO:0000256" key="7">
    <source>
        <dbReference type="ARBA" id="ARBA00022691"/>
    </source>
</evidence>
<feature type="binding site" evidence="16">
    <location>
        <position position="69"/>
    </location>
    <ligand>
        <name>[4Fe-4S] cluster</name>
        <dbReference type="ChEBI" id="CHEBI:49883"/>
        <note>4Fe-4S-S-AdoMet</note>
    </ligand>
</feature>
<feature type="binding site" evidence="15">
    <location>
        <position position="180"/>
    </location>
    <ligand>
        <name>S-adenosyl-L-methionine</name>
        <dbReference type="ChEBI" id="CHEBI:59789"/>
        <label>2</label>
    </ligand>
</feature>
<comment type="cofactor">
    <cofactor evidence="14 16">
        <name>[4Fe-4S] cluster</name>
        <dbReference type="ChEBI" id="CHEBI:49883"/>
    </cofactor>
    <text evidence="14 16">Binds 1 [4Fe-4S] cluster. The cluster is coordinated with 3 cysteines and an exchangeable S-adenosyl-L-methionine.</text>
</comment>
<keyword evidence="5 14" id="KW-0004">4Fe-4S</keyword>
<evidence type="ECO:0000256" key="14">
    <source>
        <dbReference type="PIRNR" id="PIRNR000167"/>
    </source>
</evidence>
<dbReference type="NCBIfam" id="TIGR00538">
    <property type="entry name" value="hemN"/>
    <property type="match status" value="1"/>
</dbReference>